<dbReference type="EMBL" id="JADFTS010000007">
    <property type="protein sequence ID" value="KAF9595614.1"/>
    <property type="molecule type" value="Genomic_DNA"/>
</dbReference>
<protein>
    <submittedName>
        <fullName evidence="1">Uncharacterized protein</fullName>
    </submittedName>
</protein>
<evidence type="ECO:0000313" key="2">
    <source>
        <dbReference type="Proteomes" id="UP000631114"/>
    </source>
</evidence>
<name>A0A835LL70_9MAGN</name>
<keyword evidence="2" id="KW-1185">Reference proteome</keyword>
<dbReference type="Proteomes" id="UP000631114">
    <property type="component" value="Unassembled WGS sequence"/>
</dbReference>
<accession>A0A835LL70</accession>
<organism evidence="1 2">
    <name type="scientific">Coptis chinensis</name>
    <dbReference type="NCBI Taxonomy" id="261450"/>
    <lineage>
        <taxon>Eukaryota</taxon>
        <taxon>Viridiplantae</taxon>
        <taxon>Streptophyta</taxon>
        <taxon>Embryophyta</taxon>
        <taxon>Tracheophyta</taxon>
        <taxon>Spermatophyta</taxon>
        <taxon>Magnoliopsida</taxon>
        <taxon>Ranunculales</taxon>
        <taxon>Ranunculaceae</taxon>
        <taxon>Coptidoideae</taxon>
        <taxon>Coptis</taxon>
    </lineage>
</organism>
<gene>
    <name evidence="1" type="ORF">IFM89_001363</name>
</gene>
<comment type="caution">
    <text evidence="1">The sequence shown here is derived from an EMBL/GenBank/DDBJ whole genome shotgun (WGS) entry which is preliminary data.</text>
</comment>
<dbReference type="AlphaFoldDB" id="A0A835LL70"/>
<reference evidence="1 2" key="1">
    <citation type="submission" date="2020-10" db="EMBL/GenBank/DDBJ databases">
        <title>The Coptis chinensis genome and diversification of protoberbering-type alkaloids.</title>
        <authorList>
            <person name="Wang B."/>
            <person name="Shu S."/>
            <person name="Song C."/>
            <person name="Liu Y."/>
        </authorList>
    </citation>
    <scope>NUCLEOTIDE SEQUENCE [LARGE SCALE GENOMIC DNA]</scope>
    <source>
        <strain evidence="1">HL-2020</strain>
        <tissue evidence="1">Leaf</tissue>
    </source>
</reference>
<evidence type="ECO:0000313" key="1">
    <source>
        <dbReference type="EMBL" id="KAF9595614.1"/>
    </source>
</evidence>
<proteinExistence type="predicted"/>
<sequence length="120" mass="13014">MGAGGSLKQGVNGGSMEFWGSEGSEFLWYQSVGFFITSQIARMEIGGGGEYGGGWWWKKLTTSAKFEGVPLVKSTSLTKDIGEGGYTSSTIFVYIGAESPVDYEMPSILEDIAERFHALY</sequence>